<keyword evidence="6 12" id="KW-0812">Transmembrane</keyword>
<protein>
    <submittedName>
        <fullName evidence="14">Ni/Fe-hydrogenase, B-type cytochrome subunit</fullName>
    </submittedName>
</protein>
<keyword evidence="11 12" id="KW-0472">Membrane</keyword>
<dbReference type="GO" id="GO:0005886">
    <property type="term" value="C:plasma membrane"/>
    <property type="evidence" value="ECO:0007669"/>
    <property type="project" value="UniProtKB-SubCell"/>
</dbReference>
<dbReference type="GO" id="GO:0009055">
    <property type="term" value="F:electron transfer activity"/>
    <property type="evidence" value="ECO:0007669"/>
    <property type="project" value="InterPro"/>
</dbReference>
<dbReference type="GO" id="GO:0022904">
    <property type="term" value="P:respiratory electron transport chain"/>
    <property type="evidence" value="ECO:0007669"/>
    <property type="project" value="InterPro"/>
</dbReference>
<keyword evidence="10" id="KW-0408">Iron</keyword>
<dbReference type="GO" id="GO:0020037">
    <property type="term" value="F:heme binding"/>
    <property type="evidence" value="ECO:0007669"/>
    <property type="project" value="TreeGrafter"/>
</dbReference>
<gene>
    <name evidence="14" type="primary">cybH</name>
    <name evidence="14" type="ORF">NCTC129_00191</name>
</gene>
<keyword evidence="7" id="KW-0479">Metal-binding</keyword>
<feature type="transmembrane region" description="Helical" evidence="12">
    <location>
        <begin position="20"/>
        <end position="40"/>
    </location>
</feature>
<evidence type="ECO:0000313" key="14">
    <source>
        <dbReference type="EMBL" id="VDZ94119.1"/>
    </source>
</evidence>
<dbReference type="AlphaFoldDB" id="A0A447MST4"/>
<name>A0A447MST4_SALET</name>
<sequence>MHLKEITSQGYYIYEAPVRLWHWITALSIVVLAVTGYFIGRPLPSIQGEATFMFWMGWIRLIHFTTAYIFTVALLFRIYWACVGNEYAREMFLVSVLAPRLGVKALSAKSRWYFFPRKKRPIVTMDIIR</sequence>
<comment type="similarity">
    <text evidence="2">Belongs to the HupC/HyaC/HydC family.</text>
</comment>
<evidence type="ECO:0000256" key="4">
    <source>
        <dbReference type="ARBA" id="ARBA00022475"/>
    </source>
</evidence>
<evidence type="ECO:0000256" key="12">
    <source>
        <dbReference type="SAM" id="Phobius"/>
    </source>
</evidence>
<evidence type="ECO:0000256" key="11">
    <source>
        <dbReference type="ARBA" id="ARBA00023136"/>
    </source>
</evidence>
<dbReference type="SUPFAM" id="SSF81342">
    <property type="entry name" value="Transmembrane di-heme cytochromes"/>
    <property type="match status" value="1"/>
</dbReference>
<keyword evidence="8" id="KW-0249">Electron transport</keyword>
<evidence type="ECO:0000259" key="13">
    <source>
        <dbReference type="Pfam" id="PF01292"/>
    </source>
</evidence>
<dbReference type="InterPro" id="IPR016174">
    <property type="entry name" value="Di-haem_cyt_TM"/>
</dbReference>
<dbReference type="InterPro" id="IPR011577">
    <property type="entry name" value="Cyt_b561_bac/Ni-Hgenase"/>
</dbReference>
<evidence type="ECO:0000256" key="3">
    <source>
        <dbReference type="ARBA" id="ARBA00022448"/>
    </source>
</evidence>
<evidence type="ECO:0000256" key="9">
    <source>
        <dbReference type="ARBA" id="ARBA00022989"/>
    </source>
</evidence>
<evidence type="ECO:0000256" key="10">
    <source>
        <dbReference type="ARBA" id="ARBA00023004"/>
    </source>
</evidence>
<accession>A0A447MST4</accession>
<dbReference type="Proteomes" id="UP000282086">
    <property type="component" value="Chromosome"/>
</dbReference>
<dbReference type="PANTHER" id="PTHR30485">
    <property type="entry name" value="NI/FE-HYDROGENASE 1 B-TYPE CYTOCHROME SUBUNIT"/>
    <property type="match status" value="1"/>
</dbReference>
<evidence type="ECO:0000256" key="1">
    <source>
        <dbReference type="ARBA" id="ARBA00004651"/>
    </source>
</evidence>
<keyword evidence="9 12" id="KW-1133">Transmembrane helix</keyword>
<dbReference type="PROSITE" id="PS00882">
    <property type="entry name" value="NI_HGENASE_CYTB_1"/>
    <property type="match status" value="1"/>
</dbReference>
<keyword evidence="3" id="KW-0813">Transport</keyword>
<evidence type="ECO:0000256" key="6">
    <source>
        <dbReference type="ARBA" id="ARBA00022692"/>
    </source>
</evidence>
<comment type="subcellular location">
    <subcellularLocation>
        <location evidence="1">Cell membrane</location>
        <topology evidence="1">Multi-pass membrane protein</topology>
    </subcellularLocation>
</comment>
<proteinExistence type="inferred from homology"/>
<evidence type="ECO:0000313" key="15">
    <source>
        <dbReference type="Proteomes" id="UP000282086"/>
    </source>
</evidence>
<dbReference type="InterPro" id="IPR000516">
    <property type="entry name" value="Ni-dep_Hydgase_cyt-B"/>
</dbReference>
<keyword evidence="5" id="KW-0349">Heme</keyword>
<dbReference type="Pfam" id="PF01292">
    <property type="entry name" value="Ni_hydr_CYTB"/>
    <property type="match status" value="1"/>
</dbReference>
<evidence type="ECO:0000256" key="8">
    <source>
        <dbReference type="ARBA" id="ARBA00022982"/>
    </source>
</evidence>
<dbReference type="PRINTS" id="PR00161">
    <property type="entry name" value="NIHGNASECYTB"/>
</dbReference>
<dbReference type="GO" id="GO:0005506">
    <property type="term" value="F:iron ion binding"/>
    <property type="evidence" value="ECO:0007669"/>
    <property type="project" value="InterPro"/>
</dbReference>
<dbReference type="PANTHER" id="PTHR30485:SF0">
    <property type="entry name" value="NI_FE-HYDROGENASE 1 B-TYPE CYTOCHROME SUBUNIT-RELATED"/>
    <property type="match status" value="1"/>
</dbReference>
<evidence type="ECO:0000256" key="7">
    <source>
        <dbReference type="ARBA" id="ARBA00022723"/>
    </source>
</evidence>
<reference evidence="14 15" key="1">
    <citation type="submission" date="2018-12" db="EMBL/GenBank/DDBJ databases">
        <authorList>
            <consortium name="Pathogen Informatics"/>
        </authorList>
    </citation>
    <scope>NUCLEOTIDE SEQUENCE [LARGE SCALE GENOMIC DNA]</scope>
    <source>
        <strain evidence="14 15">NCTC129</strain>
    </source>
</reference>
<dbReference type="Gene3D" id="1.20.950.20">
    <property type="entry name" value="Transmembrane di-heme cytochromes, Chain C"/>
    <property type="match status" value="1"/>
</dbReference>
<dbReference type="InterPro" id="IPR051542">
    <property type="entry name" value="Hydrogenase_cytochrome"/>
</dbReference>
<organism evidence="14 15">
    <name type="scientific">Salmonella enterica I</name>
    <dbReference type="NCBI Taxonomy" id="59201"/>
    <lineage>
        <taxon>Bacteria</taxon>
        <taxon>Pseudomonadati</taxon>
        <taxon>Pseudomonadota</taxon>
        <taxon>Gammaproteobacteria</taxon>
        <taxon>Enterobacterales</taxon>
        <taxon>Enterobacteriaceae</taxon>
        <taxon>Salmonella</taxon>
    </lineage>
</organism>
<feature type="transmembrane region" description="Helical" evidence="12">
    <location>
        <begin position="61"/>
        <end position="80"/>
    </location>
</feature>
<evidence type="ECO:0000256" key="5">
    <source>
        <dbReference type="ARBA" id="ARBA00022617"/>
    </source>
</evidence>
<evidence type="ECO:0000256" key="2">
    <source>
        <dbReference type="ARBA" id="ARBA00008622"/>
    </source>
</evidence>
<dbReference type="EMBL" id="LR134140">
    <property type="protein sequence ID" value="VDZ94119.1"/>
    <property type="molecule type" value="Genomic_DNA"/>
</dbReference>
<feature type="domain" description="Cytochrome b561 bacterial/Ni-hydrogenase" evidence="13">
    <location>
        <begin position="14"/>
        <end position="107"/>
    </location>
</feature>
<keyword evidence="4" id="KW-1003">Cell membrane</keyword>